<evidence type="ECO:0000256" key="1">
    <source>
        <dbReference type="SAM" id="MobiDB-lite"/>
    </source>
</evidence>
<dbReference type="Proteomes" id="UP000198825">
    <property type="component" value="Chromosome I"/>
</dbReference>
<feature type="region of interest" description="Disordered" evidence="1">
    <location>
        <begin position="368"/>
        <end position="391"/>
    </location>
</feature>
<proteinExistence type="predicted"/>
<organism evidence="2 3">
    <name type="scientific">Microlunatus sagamiharensis</name>
    <dbReference type="NCBI Taxonomy" id="546874"/>
    <lineage>
        <taxon>Bacteria</taxon>
        <taxon>Bacillati</taxon>
        <taxon>Actinomycetota</taxon>
        <taxon>Actinomycetes</taxon>
        <taxon>Propionibacteriales</taxon>
        <taxon>Propionibacteriaceae</taxon>
        <taxon>Microlunatus</taxon>
    </lineage>
</organism>
<gene>
    <name evidence="2" type="ORF">SAMN04488544_0865</name>
</gene>
<dbReference type="AlphaFoldDB" id="A0A1H2LUQ9"/>
<dbReference type="RefSeq" id="WP_091073397.1">
    <property type="nucleotide sequence ID" value="NZ_LT629799.1"/>
</dbReference>
<evidence type="ECO:0000313" key="3">
    <source>
        <dbReference type="Proteomes" id="UP000198825"/>
    </source>
</evidence>
<evidence type="ECO:0000313" key="2">
    <source>
        <dbReference type="EMBL" id="SDU84614.1"/>
    </source>
</evidence>
<dbReference type="STRING" id="546874.SAMN04488544_0865"/>
<protein>
    <submittedName>
        <fullName evidence="2">Uncharacterized protein</fullName>
    </submittedName>
</protein>
<reference evidence="3" key="1">
    <citation type="submission" date="2016-10" db="EMBL/GenBank/DDBJ databases">
        <authorList>
            <person name="Varghese N."/>
            <person name="Submissions S."/>
        </authorList>
    </citation>
    <scope>NUCLEOTIDE SEQUENCE [LARGE SCALE GENOMIC DNA]</scope>
    <source>
        <strain evidence="3">DSM 21743</strain>
    </source>
</reference>
<accession>A0A1H2LUQ9</accession>
<keyword evidence="3" id="KW-1185">Reference proteome</keyword>
<sequence length="391" mass="42629">MTTPYRGEAVIERGVLRAGPVLRGLWRPVRPGVRRGGARLALWALESTRAAARVLPGLRVPGWVPLAGSVAGRTWATPVLPRRGPFGPTMSSPTVLEITIDPTCGVTEPQELAPVAQQVFKGRPRFVVNVGFSCGRSRGMAPGPYTDPRSRWFNLFAGCYQIDVPRSAWTHPFGYRRSGTGFSIWPEDVARLGQADWNYFSNYMYGVPLDAIRRLGAAPVALRHEGRTQVGARWWDRLSGSGIEVSSAFVSTADGQSLEPDRTFLQELWRASFGQPSSSAEPASSFFRTPISTELLVCFDEAYDARRLKTDVYRTFVFGGSVNDWWAAQQPEGGHGENQRFLGYQLDQVRQVLAEDFADLGFDSATPTAAGVGGPSAEPLVGTAPAIARPG</sequence>
<name>A0A1H2LUQ9_9ACTN</name>
<dbReference type="OrthoDB" id="5380039at2"/>
<dbReference type="EMBL" id="LT629799">
    <property type="protein sequence ID" value="SDU84614.1"/>
    <property type="molecule type" value="Genomic_DNA"/>
</dbReference>